<feature type="transmembrane region" description="Helical" evidence="2">
    <location>
        <begin position="630"/>
        <end position="650"/>
    </location>
</feature>
<protein>
    <recommendedName>
        <fullName evidence="5">RING-type domain-containing protein</fullName>
    </recommendedName>
</protein>
<name>A0A8H5CZQ1_9AGAR</name>
<feature type="compositionally biased region" description="Low complexity" evidence="1">
    <location>
        <begin position="586"/>
        <end position="597"/>
    </location>
</feature>
<dbReference type="AlphaFoldDB" id="A0A8H5CZQ1"/>
<feature type="transmembrane region" description="Helical" evidence="2">
    <location>
        <begin position="422"/>
        <end position="440"/>
    </location>
</feature>
<feature type="region of interest" description="Disordered" evidence="1">
    <location>
        <begin position="749"/>
        <end position="793"/>
    </location>
</feature>
<keyword evidence="2" id="KW-0472">Membrane</keyword>
<feature type="region of interest" description="Disordered" evidence="1">
    <location>
        <begin position="507"/>
        <end position="553"/>
    </location>
</feature>
<accession>A0A8H5CZQ1</accession>
<evidence type="ECO:0000256" key="2">
    <source>
        <dbReference type="SAM" id="Phobius"/>
    </source>
</evidence>
<keyword evidence="4" id="KW-1185">Reference proteome</keyword>
<feature type="region of interest" description="Disordered" evidence="1">
    <location>
        <begin position="576"/>
        <end position="607"/>
    </location>
</feature>
<keyword evidence="2" id="KW-0812">Transmembrane</keyword>
<comment type="caution">
    <text evidence="3">The sequence shown here is derived from an EMBL/GenBank/DDBJ whole genome shotgun (WGS) entry which is preliminary data.</text>
</comment>
<organism evidence="3 4">
    <name type="scientific">Collybiopsis confluens</name>
    <dbReference type="NCBI Taxonomy" id="2823264"/>
    <lineage>
        <taxon>Eukaryota</taxon>
        <taxon>Fungi</taxon>
        <taxon>Dikarya</taxon>
        <taxon>Basidiomycota</taxon>
        <taxon>Agaricomycotina</taxon>
        <taxon>Agaricomycetes</taxon>
        <taxon>Agaricomycetidae</taxon>
        <taxon>Agaricales</taxon>
        <taxon>Marasmiineae</taxon>
        <taxon>Omphalotaceae</taxon>
        <taxon>Collybiopsis</taxon>
    </lineage>
</organism>
<sequence length="833" mass="90291">MAPALILYFFSPQIMDDPPESGLGGAPGAGAGRLGSIPARQRGPLPSILFIMLMLLLFTSHNGEEFLARHQYQEALQRMVWQSENYTAWLGGGISNFSLPDRNSTALALLKPVLTHLLPSNGTVNPAYKSYYTNITGFIPSISFAFNAHVHANETTVQSDTHSESESQTQTQPELQSGIQTLTQNMTKVLETLGSWNWSAPDKVAFSVVEKIALGSSAAAAGTTGNASNPNFPRLNGNGSNEDIALIHGRIEFSDPHVGEDLRLEFEGVHFIKNGTIFGFAEPPGPLTNNHWCSRAVDIRLLPSIVPEDMKNVTALLIEPELESRIQKLRDLIDAGIIEDINEDESPKTACPFIVFAQINSVDVSAEEMDEYEEEIQRPTGIRTRLPSRLSMRSVLVSKECGILYEVSNMEGLRSRTFFRKVTTYAGTAAITYLLLLVLFTRQMGRSSTPSGISRLSRYTFLVQSTIDSVSFAGHVTFAVLAEGRPSLSLIAPSFLACVVFLYQASPEDAPSPAPPPPPPPPPPAPSSVPVPAAPSTTLSSPAISTSAPSGVSATDIVPATTTTTANANTINAQNNVQSQLSNTDEVQPPETTTTPQPGVPPPPPLNQNQNMSFWTFFWQQIRSDPQARLIILSPTLTLLFVAVTYSSVWLPQIWRSARRGRSSGLSVEYLAMVLICQEYFGPAFFLPRRFSTVNTYNYHPPLPLPDEESPEKSLGDCAICMDAIFIDPSYVLAQHRFGTGTGDSINKDGWDSKASGADTTPSSTHYPPGRRKSISSSRAGGGGGGGRGPSTFFDAVQRGVGSAVTRKNYSLAPCHHLFHTECLERLCTYVLG</sequence>
<dbReference type="OrthoDB" id="9984778at2759"/>
<reference evidence="3 4" key="1">
    <citation type="journal article" date="2020" name="ISME J.">
        <title>Uncovering the hidden diversity of litter-decomposition mechanisms in mushroom-forming fungi.</title>
        <authorList>
            <person name="Floudas D."/>
            <person name="Bentzer J."/>
            <person name="Ahren D."/>
            <person name="Johansson T."/>
            <person name="Persson P."/>
            <person name="Tunlid A."/>
        </authorList>
    </citation>
    <scope>NUCLEOTIDE SEQUENCE [LARGE SCALE GENOMIC DNA]</scope>
    <source>
        <strain evidence="3 4">CBS 406.79</strain>
    </source>
</reference>
<feature type="compositionally biased region" description="Pro residues" evidence="1">
    <location>
        <begin position="510"/>
        <end position="533"/>
    </location>
</feature>
<dbReference type="Proteomes" id="UP000518752">
    <property type="component" value="Unassembled WGS sequence"/>
</dbReference>
<dbReference type="EMBL" id="JAACJN010000289">
    <property type="protein sequence ID" value="KAF5350946.1"/>
    <property type="molecule type" value="Genomic_DNA"/>
</dbReference>
<evidence type="ECO:0000313" key="3">
    <source>
        <dbReference type="EMBL" id="KAF5350946.1"/>
    </source>
</evidence>
<evidence type="ECO:0000256" key="1">
    <source>
        <dbReference type="SAM" id="MobiDB-lite"/>
    </source>
</evidence>
<proteinExistence type="predicted"/>
<feature type="compositionally biased region" description="Gly residues" evidence="1">
    <location>
        <begin position="780"/>
        <end position="789"/>
    </location>
</feature>
<evidence type="ECO:0000313" key="4">
    <source>
        <dbReference type="Proteomes" id="UP000518752"/>
    </source>
</evidence>
<evidence type="ECO:0008006" key="5">
    <source>
        <dbReference type="Google" id="ProtNLM"/>
    </source>
</evidence>
<gene>
    <name evidence="3" type="ORF">D9757_013733</name>
</gene>
<feature type="compositionally biased region" description="Polar residues" evidence="1">
    <location>
        <begin position="537"/>
        <end position="553"/>
    </location>
</feature>
<keyword evidence="2" id="KW-1133">Transmembrane helix</keyword>
<feature type="region of interest" description="Disordered" evidence="1">
    <location>
        <begin position="155"/>
        <end position="175"/>
    </location>
</feature>